<dbReference type="PANTHER" id="PTHR12582">
    <property type="entry name" value="NETRIN RECEPTOR UNC5"/>
    <property type="match status" value="1"/>
</dbReference>
<evidence type="ECO:0000259" key="2">
    <source>
        <dbReference type="PROSITE" id="PS51145"/>
    </source>
</evidence>
<sequence>IWWPRLLNLPFLSLLFLDLPLFFLSSQYQKVKWFIPFARSCYLIFQPVYHTTNPPSSYSFSTQPHSVYSSGLSLPAHHTALSEVNSVYDPLPPRNNPAIFRSSREDKSTARGVFNSSGGVLSSTETRVSIFIPQGAIPERIEQEIYFKVCRGNSILPPLDKEKGEKLLSHLVMCGPHGLKFLKPVELCLPYSCKCKFRNHKKYQLNHFFKIF</sequence>
<feature type="domain" description="ZU5" evidence="2">
    <location>
        <begin position="108"/>
        <end position="212"/>
    </location>
</feature>
<dbReference type="Ensembl" id="ENSANIT00000011336.1">
    <property type="protein sequence ID" value="ENSANIP00000010950.1"/>
    <property type="gene ID" value="ENSANIG00000007414.1"/>
</dbReference>
<keyword evidence="1" id="KW-0732">Signal</keyword>
<keyword evidence="4" id="KW-1185">Reference proteome</keyword>
<evidence type="ECO:0000256" key="1">
    <source>
        <dbReference type="SAM" id="SignalP"/>
    </source>
</evidence>
<reference evidence="3" key="1">
    <citation type="submission" date="2025-08" db="UniProtKB">
        <authorList>
            <consortium name="Ensembl"/>
        </authorList>
    </citation>
    <scope>IDENTIFICATION</scope>
</reference>
<dbReference type="PANTHER" id="PTHR12582:SF47">
    <property type="entry name" value="NETRIN RECEPTOR UNC-5"/>
    <property type="match status" value="1"/>
</dbReference>
<dbReference type="PROSITE" id="PS51145">
    <property type="entry name" value="ZU5"/>
    <property type="match status" value="1"/>
</dbReference>
<dbReference type="Gene3D" id="2.60.220.30">
    <property type="match status" value="1"/>
</dbReference>
<evidence type="ECO:0000313" key="4">
    <source>
        <dbReference type="Proteomes" id="UP000694541"/>
    </source>
</evidence>
<dbReference type="InterPro" id="IPR000906">
    <property type="entry name" value="ZU5_dom"/>
</dbReference>
<dbReference type="InterPro" id="IPR037936">
    <property type="entry name" value="UNC5A-D"/>
</dbReference>
<organism evidence="3 4">
    <name type="scientific">Accipiter nisus</name>
    <name type="common">Eurasian sparrowhawk</name>
    <dbReference type="NCBI Taxonomy" id="211598"/>
    <lineage>
        <taxon>Eukaryota</taxon>
        <taxon>Metazoa</taxon>
        <taxon>Chordata</taxon>
        <taxon>Craniata</taxon>
        <taxon>Vertebrata</taxon>
        <taxon>Euteleostomi</taxon>
        <taxon>Archelosauria</taxon>
        <taxon>Archosauria</taxon>
        <taxon>Dinosauria</taxon>
        <taxon>Saurischia</taxon>
        <taxon>Theropoda</taxon>
        <taxon>Coelurosauria</taxon>
        <taxon>Aves</taxon>
        <taxon>Neognathae</taxon>
        <taxon>Neoaves</taxon>
        <taxon>Telluraves</taxon>
        <taxon>Accipitrimorphae</taxon>
        <taxon>Accipitriformes</taxon>
        <taxon>Accipitridae</taxon>
        <taxon>Accipitrinae</taxon>
        <taxon>Accipiter</taxon>
    </lineage>
</organism>
<dbReference type="SMART" id="SM00218">
    <property type="entry name" value="ZU5"/>
    <property type="match status" value="1"/>
</dbReference>
<dbReference type="Pfam" id="PF00791">
    <property type="entry name" value="ZU5"/>
    <property type="match status" value="1"/>
</dbReference>
<dbReference type="GO" id="GO:0005042">
    <property type="term" value="F:netrin receptor activity"/>
    <property type="evidence" value="ECO:0007669"/>
    <property type="project" value="InterPro"/>
</dbReference>
<dbReference type="GO" id="GO:0016020">
    <property type="term" value="C:membrane"/>
    <property type="evidence" value="ECO:0007669"/>
    <property type="project" value="InterPro"/>
</dbReference>
<feature type="chain" id="PRO_5033995194" description="ZU5 domain-containing protein" evidence="1">
    <location>
        <begin position="26"/>
        <end position="212"/>
    </location>
</feature>
<accession>A0A8B9MWN5</accession>
<protein>
    <recommendedName>
        <fullName evidence="2">ZU5 domain-containing protein</fullName>
    </recommendedName>
</protein>
<dbReference type="AlphaFoldDB" id="A0A8B9MWN5"/>
<evidence type="ECO:0000313" key="3">
    <source>
        <dbReference type="Ensembl" id="ENSANIP00000010950.1"/>
    </source>
</evidence>
<name>A0A8B9MWN5_9AVES</name>
<proteinExistence type="predicted"/>
<reference evidence="3" key="2">
    <citation type="submission" date="2025-09" db="UniProtKB">
        <authorList>
            <consortium name="Ensembl"/>
        </authorList>
    </citation>
    <scope>IDENTIFICATION</scope>
</reference>
<feature type="signal peptide" evidence="1">
    <location>
        <begin position="1"/>
        <end position="25"/>
    </location>
</feature>
<dbReference type="Proteomes" id="UP000694541">
    <property type="component" value="Unplaced"/>
</dbReference>